<proteinExistence type="predicted"/>
<dbReference type="Proteomes" id="UP000001472">
    <property type="component" value="Chromosome"/>
</dbReference>
<sequence>MSDQITYNPGAVSDFASDVGSRAGQLHMIYEDTASKTNALQEFFAGHGAQGFFDARRRCCRGCRGSLRRWVSMGLPPATCWTTRSEPTRPSRACSKAGRGPSEGGVHARTARLPHLLLAASWLR</sequence>
<dbReference type="InterPro" id="IPR036689">
    <property type="entry name" value="ESAT-6-like_sf"/>
</dbReference>
<evidence type="ECO:0000256" key="1">
    <source>
        <dbReference type="SAM" id="MobiDB-lite"/>
    </source>
</evidence>
<name>A0A0H3MC92_MYCBP</name>
<dbReference type="EMBL" id="AM408590">
    <property type="protein sequence ID" value="CAL73936.1"/>
    <property type="molecule type" value="Genomic_DNA"/>
</dbReference>
<dbReference type="AlphaFoldDB" id="A0A0H3MC92"/>
<dbReference type="KEGG" id="mbb:BCG_3946c"/>
<gene>
    <name evidence="2" type="primary">esxC</name>
    <name evidence="2" type="ordered locus">BCG_3946c</name>
</gene>
<organism evidence="2 3">
    <name type="scientific">Mycobacterium bovis (strain BCG / Pasteur 1173P2)</name>
    <dbReference type="NCBI Taxonomy" id="410289"/>
    <lineage>
        <taxon>Bacteria</taxon>
        <taxon>Bacillati</taxon>
        <taxon>Actinomycetota</taxon>
        <taxon>Actinomycetes</taxon>
        <taxon>Mycobacteriales</taxon>
        <taxon>Mycobacteriaceae</taxon>
        <taxon>Mycobacterium</taxon>
        <taxon>Mycobacterium tuberculosis complex</taxon>
    </lineage>
</organism>
<dbReference type="Gene3D" id="1.10.287.1060">
    <property type="entry name" value="ESAT-6-like"/>
    <property type="match status" value="1"/>
</dbReference>
<dbReference type="SUPFAM" id="SSF140453">
    <property type="entry name" value="EsxAB dimer-like"/>
    <property type="match status" value="1"/>
</dbReference>
<accession>A0A0H3MC92</accession>
<protein>
    <submittedName>
        <fullName evidence="2">ESAT-6 like protein 11 esxC</fullName>
    </submittedName>
</protein>
<evidence type="ECO:0000313" key="2">
    <source>
        <dbReference type="EMBL" id="CAL73936.1"/>
    </source>
</evidence>
<reference evidence="2 3" key="1">
    <citation type="journal article" date="2007" name="Proc. Natl. Acad. Sci. U.S.A.">
        <title>Genome plasticity of BCG and impact on vaccine efficacy.</title>
        <authorList>
            <person name="Brosch R."/>
            <person name="Gordon S.V."/>
            <person name="Garnier T."/>
            <person name="Eiglmeier K."/>
            <person name="Frigui W."/>
            <person name="Valenti P."/>
            <person name="Dos Santos S."/>
            <person name="Duthoy S."/>
            <person name="Lacroix C."/>
            <person name="Garcia-Pelayo C."/>
            <person name="Inwald J.K."/>
            <person name="Golby P."/>
            <person name="Garcia J.N."/>
            <person name="Hewinson R.G."/>
            <person name="Behr M.A."/>
            <person name="Quail M.A."/>
            <person name="Churcher C."/>
            <person name="Barrell B.G."/>
            <person name="Parkhill J."/>
            <person name="Cole S.T."/>
        </authorList>
    </citation>
    <scope>NUCLEOTIDE SEQUENCE [LARGE SCALE GENOMIC DNA]</scope>
    <source>
        <strain evidence="3">BCG / Pasteur 1173P2</strain>
    </source>
</reference>
<evidence type="ECO:0000313" key="3">
    <source>
        <dbReference type="Proteomes" id="UP000001472"/>
    </source>
</evidence>
<feature type="region of interest" description="Disordered" evidence="1">
    <location>
        <begin position="86"/>
        <end position="106"/>
    </location>
</feature>
<dbReference type="HOGENOM" id="CLU_163312_0_0_11"/>